<evidence type="ECO:0000313" key="1">
    <source>
        <dbReference type="EMBL" id="KAK3346539.1"/>
    </source>
</evidence>
<comment type="caution">
    <text evidence="1">The sequence shown here is derived from an EMBL/GenBank/DDBJ whole genome shotgun (WGS) entry which is preliminary data.</text>
</comment>
<evidence type="ECO:0000313" key="2">
    <source>
        <dbReference type="Proteomes" id="UP001275084"/>
    </source>
</evidence>
<name>A0AAJ0HBG6_9PEZI</name>
<reference evidence="1" key="2">
    <citation type="submission" date="2023-06" db="EMBL/GenBank/DDBJ databases">
        <authorList>
            <consortium name="Lawrence Berkeley National Laboratory"/>
            <person name="Haridas S."/>
            <person name="Hensen N."/>
            <person name="Bonometti L."/>
            <person name="Westerberg I."/>
            <person name="Brannstrom I.O."/>
            <person name="Guillou S."/>
            <person name="Cros-Aarteil S."/>
            <person name="Calhoun S."/>
            <person name="Kuo A."/>
            <person name="Mondo S."/>
            <person name="Pangilinan J."/>
            <person name="Riley R."/>
            <person name="Labutti K."/>
            <person name="Andreopoulos B."/>
            <person name="Lipzen A."/>
            <person name="Chen C."/>
            <person name="Yanf M."/>
            <person name="Daum C."/>
            <person name="Ng V."/>
            <person name="Clum A."/>
            <person name="Steindorff A."/>
            <person name="Ohm R."/>
            <person name="Martin F."/>
            <person name="Silar P."/>
            <person name="Natvig D."/>
            <person name="Lalanne C."/>
            <person name="Gautier V."/>
            <person name="Ament-Velasquez S.L."/>
            <person name="Kruys A."/>
            <person name="Hutchinson M.I."/>
            <person name="Powell A.J."/>
            <person name="Barry K."/>
            <person name="Miller A.N."/>
            <person name="Grigoriev I.V."/>
            <person name="Debuchy R."/>
            <person name="Gladieux P."/>
            <person name="Thoren M.H."/>
            <person name="Johannesson H."/>
        </authorList>
    </citation>
    <scope>NUCLEOTIDE SEQUENCE</scope>
    <source>
        <strain evidence="1">CBS 955.72</strain>
    </source>
</reference>
<gene>
    <name evidence="1" type="ORF">B0T25DRAFT_552244</name>
</gene>
<proteinExistence type="predicted"/>
<dbReference type="AlphaFoldDB" id="A0AAJ0HBG6"/>
<organism evidence="1 2">
    <name type="scientific">Lasiosphaeria hispida</name>
    <dbReference type="NCBI Taxonomy" id="260671"/>
    <lineage>
        <taxon>Eukaryota</taxon>
        <taxon>Fungi</taxon>
        <taxon>Dikarya</taxon>
        <taxon>Ascomycota</taxon>
        <taxon>Pezizomycotina</taxon>
        <taxon>Sordariomycetes</taxon>
        <taxon>Sordariomycetidae</taxon>
        <taxon>Sordariales</taxon>
        <taxon>Lasiosphaeriaceae</taxon>
        <taxon>Lasiosphaeria</taxon>
    </lineage>
</organism>
<reference evidence="1" key="1">
    <citation type="journal article" date="2023" name="Mol. Phylogenet. Evol.">
        <title>Genome-scale phylogeny and comparative genomics of the fungal order Sordariales.</title>
        <authorList>
            <person name="Hensen N."/>
            <person name="Bonometti L."/>
            <person name="Westerberg I."/>
            <person name="Brannstrom I.O."/>
            <person name="Guillou S."/>
            <person name="Cros-Aarteil S."/>
            <person name="Calhoun S."/>
            <person name="Haridas S."/>
            <person name="Kuo A."/>
            <person name="Mondo S."/>
            <person name="Pangilinan J."/>
            <person name="Riley R."/>
            <person name="LaButti K."/>
            <person name="Andreopoulos B."/>
            <person name="Lipzen A."/>
            <person name="Chen C."/>
            <person name="Yan M."/>
            <person name="Daum C."/>
            <person name="Ng V."/>
            <person name="Clum A."/>
            <person name="Steindorff A."/>
            <person name="Ohm R.A."/>
            <person name="Martin F."/>
            <person name="Silar P."/>
            <person name="Natvig D.O."/>
            <person name="Lalanne C."/>
            <person name="Gautier V."/>
            <person name="Ament-Velasquez S.L."/>
            <person name="Kruys A."/>
            <person name="Hutchinson M.I."/>
            <person name="Powell A.J."/>
            <person name="Barry K."/>
            <person name="Miller A.N."/>
            <person name="Grigoriev I.V."/>
            <person name="Debuchy R."/>
            <person name="Gladieux P."/>
            <person name="Hiltunen Thoren M."/>
            <person name="Johannesson H."/>
        </authorList>
    </citation>
    <scope>NUCLEOTIDE SEQUENCE</scope>
    <source>
        <strain evidence="1">CBS 955.72</strain>
    </source>
</reference>
<accession>A0AAJ0HBG6</accession>
<protein>
    <submittedName>
        <fullName evidence="1">Uncharacterized protein</fullName>
    </submittedName>
</protein>
<sequence>MKINFSETLRLVLLNAFKNNDPALTAKMAQLRKDCPILFTKVLSRQNEVDLLEVKSLPSIAQLLTAFAGVVALPTFLPYLRFCLGVSRESVIHPFF</sequence>
<dbReference type="EMBL" id="JAUIQD010000006">
    <property type="protein sequence ID" value="KAK3346539.1"/>
    <property type="molecule type" value="Genomic_DNA"/>
</dbReference>
<keyword evidence="2" id="KW-1185">Reference proteome</keyword>
<dbReference type="Proteomes" id="UP001275084">
    <property type="component" value="Unassembled WGS sequence"/>
</dbReference>